<dbReference type="Proteomes" id="UP001172645">
    <property type="component" value="Unassembled WGS sequence"/>
</dbReference>
<evidence type="ECO:0000256" key="2">
    <source>
        <dbReference type="SAM" id="SignalP"/>
    </source>
</evidence>
<proteinExistence type="predicted"/>
<protein>
    <submittedName>
        <fullName evidence="3">DUF1236 domain-containing protein</fullName>
    </submittedName>
</protein>
<sequence length="242" mass="25652">MTRNLFYILLASAALSLSPVAHSVATAQNSQDSTILPKASTPKGGSGETQKPQGGIMEKSPGANSTTKQGSGEPGSSDTQPTGKTPSSDTTQKSGTSTDTQKSNSEDTQQTTTPGKTQTDQSKSSTGNNGTSGTAKTGSSNSQTDTTQENTGKSSTTNIAVEQQTQVRQVIKQVHTQPVQQTEIKTVSVGSDIPRSIRLEVLPSRIVKIVPEYKSYRFFVLDDGRIVIVDPNTFRIIFILEA</sequence>
<feature type="region of interest" description="Disordered" evidence="1">
    <location>
        <begin position="26"/>
        <end position="157"/>
    </location>
</feature>
<dbReference type="InterPro" id="IPR009642">
    <property type="entry name" value="DUF1236"/>
</dbReference>
<dbReference type="RefSeq" id="WP_285866902.1">
    <property type="nucleotide sequence ID" value="NZ_JARFYM010000002.1"/>
</dbReference>
<accession>A0ABT7JP06</accession>
<keyword evidence="2" id="KW-0732">Signal</keyword>
<evidence type="ECO:0000256" key="1">
    <source>
        <dbReference type="SAM" id="MobiDB-lite"/>
    </source>
</evidence>
<feature type="compositionally biased region" description="Polar residues" evidence="1">
    <location>
        <begin position="143"/>
        <end position="157"/>
    </location>
</feature>
<evidence type="ECO:0000313" key="3">
    <source>
        <dbReference type="EMBL" id="MDL2398082.1"/>
    </source>
</evidence>
<gene>
    <name evidence="3" type="ORF">PY649_04175</name>
</gene>
<feature type="chain" id="PRO_5046784210" evidence="2">
    <location>
        <begin position="24"/>
        <end position="242"/>
    </location>
</feature>
<feature type="signal peptide" evidence="2">
    <location>
        <begin position="1"/>
        <end position="23"/>
    </location>
</feature>
<evidence type="ECO:0000313" key="4">
    <source>
        <dbReference type="Proteomes" id="UP001172645"/>
    </source>
</evidence>
<organism evidence="3 4">
    <name type="scientific">Rhizobium mayense</name>
    <dbReference type="NCBI Taxonomy" id="1312184"/>
    <lineage>
        <taxon>Bacteria</taxon>
        <taxon>Pseudomonadati</taxon>
        <taxon>Pseudomonadota</taxon>
        <taxon>Alphaproteobacteria</taxon>
        <taxon>Hyphomicrobiales</taxon>
        <taxon>Rhizobiaceae</taxon>
        <taxon>Rhizobium/Agrobacterium group</taxon>
        <taxon>Rhizobium</taxon>
    </lineage>
</organism>
<reference evidence="3" key="1">
    <citation type="submission" date="2023-06" db="EMBL/GenBank/DDBJ databases">
        <title>Phylogenetic Diversity of Rhizobium strains.</title>
        <authorList>
            <person name="Moura F.T."/>
            <person name="Helene L.C.F."/>
            <person name="Hungria M."/>
        </authorList>
    </citation>
    <scope>NUCLEOTIDE SEQUENCE</scope>
    <source>
        <strain evidence="3">CCGE526</strain>
    </source>
</reference>
<name>A0ABT7JP06_9HYPH</name>
<dbReference type="Pfam" id="PF06823">
    <property type="entry name" value="DUF1236"/>
    <property type="match status" value="1"/>
</dbReference>
<comment type="caution">
    <text evidence="3">The sequence shown here is derived from an EMBL/GenBank/DDBJ whole genome shotgun (WGS) entry which is preliminary data.</text>
</comment>
<feature type="compositionally biased region" description="Polar residues" evidence="1">
    <location>
        <begin position="62"/>
        <end position="107"/>
    </location>
</feature>
<feature type="compositionally biased region" description="Low complexity" evidence="1">
    <location>
        <begin position="108"/>
        <end position="142"/>
    </location>
</feature>
<dbReference type="EMBL" id="JARFYM010000002">
    <property type="protein sequence ID" value="MDL2398082.1"/>
    <property type="molecule type" value="Genomic_DNA"/>
</dbReference>
<keyword evidence="4" id="KW-1185">Reference proteome</keyword>